<evidence type="ECO:0000313" key="2">
    <source>
        <dbReference type="Proteomes" id="UP000019241"/>
    </source>
</evidence>
<dbReference type="GO" id="GO:0005524">
    <property type="term" value="F:ATP binding"/>
    <property type="evidence" value="ECO:0007669"/>
    <property type="project" value="UniProtKB-KW"/>
</dbReference>
<evidence type="ECO:0000313" key="1">
    <source>
        <dbReference type="EMBL" id="EUJ60345.1"/>
    </source>
</evidence>
<keyword evidence="1" id="KW-0067">ATP-binding</keyword>
<dbReference type="AlphaFoldDB" id="W7DQL4"/>
<organism evidence="1 2">
    <name type="scientific">Listeria fleischmannii FSL S10-1203</name>
    <dbReference type="NCBI Taxonomy" id="1265822"/>
    <lineage>
        <taxon>Bacteria</taxon>
        <taxon>Bacillati</taxon>
        <taxon>Bacillota</taxon>
        <taxon>Bacilli</taxon>
        <taxon>Bacillales</taxon>
        <taxon>Listeriaceae</taxon>
        <taxon>Listeria</taxon>
    </lineage>
</organism>
<dbReference type="EMBL" id="AODM01000014">
    <property type="protein sequence ID" value="EUJ60345.1"/>
    <property type="molecule type" value="Genomic_DNA"/>
</dbReference>
<name>W7DQL4_9LIST</name>
<reference evidence="1 2" key="1">
    <citation type="submission" date="2012-12" db="EMBL/GenBank/DDBJ databases">
        <title>Novel taxa of Listeriaceae from agricultural environments in the United States.</title>
        <authorList>
            <person name="den Bakker H.C."/>
            <person name="Allred A."/>
            <person name="Warchocki S."/>
            <person name="Wright E.M."/>
            <person name="Burrell A."/>
            <person name="Nightingale K.K."/>
            <person name="Kephart D."/>
            <person name="Wiedmann M."/>
        </authorList>
    </citation>
    <scope>NUCLEOTIDE SEQUENCE [LARGE SCALE GENOMIC DNA]</scope>
    <source>
        <strain evidence="1 2">FSL S10-1203</strain>
    </source>
</reference>
<keyword evidence="1" id="KW-0547">Nucleotide-binding</keyword>
<accession>W7DQL4</accession>
<protein>
    <submittedName>
        <fullName evidence="1">ABC transporter ATP-binding protein</fullName>
    </submittedName>
</protein>
<gene>
    <name evidence="1" type="ORF">MCOL2_05018</name>
</gene>
<comment type="caution">
    <text evidence="1">The sequence shown here is derived from an EMBL/GenBank/DDBJ whole genome shotgun (WGS) entry which is preliminary data.</text>
</comment>
<proteinExistence type="predicted"/>
<sequence>MFEMSARGTAIIFSSHRMENVEELCDSLLMLKKRENRAAWQYRFSEGKFWS</sequence>
<dbReference type="Proteomes" id="UP000019241">
    <property type="component" value="Unassembled WGS sequence"/>
</dbReference>